<comment type="caution">
    <text evidence="10">The sequence shown here is derived from an EMBL/GenBank/DDBJ whole genome shotgun (WGS) entry which is preliminary data.</text>
</comment>
<keyword evidence="4 10" id="KW-0067">ATP-binding</keyword>
<evidence type="ECO:0000256" key="6">
    <source>
        <dbReference type="ARBA" id="ARBA00038388"/>
    </source>
</evidence>
<keyword evidence="2" id="KW-0997">Cell inner membrane</keyword>
<dbReference type="GO" id="GO:0005886">
    <property type="term" value="C:plasma membrane"/>
    <property type="evidence" value="ECO:0007669"/>
    <property type="project" value="TreeGrafter"/>
</dbReference>
<protein>
    <submittedName>
        <fullName evidence="10">ATP-binding cassette domain-containing protein</fullName>
    </submittedName>
</protein>
<dbReference type="InterPro" id="IPR003439">
    <property type="entry name" value="ABC_transporter-like_ATP-bd"/>
</dbReference>
<dbReference type="InterPro" id="IPR017911">
    <property type="entry name" value="MacB-like_ATP-bd"/>
</dbReference>
<dbReference type="CDD" id="cd03255">
    <property type="entry name" value="ABC_MJ0796_LolCDE_FtsE"/>
    <property type="match status" value="1"/>
</dbReference>
<keyword evidence="2" id="KW-1003">Cell membrane</keyword>
<dbReference type="GO" id="GO:0098796">
    <property type="term" value="C:membrane protein complex"/>
    <property type="evidence" value="ECO:0007669"/>
    <property type="project" value="UniProtKB-ARBA"/>
</dbReference>
<reference evidence="13 14" key="2">
    <citation type="submission" date="2019-12" db="EMBL/GenBank/DDBJ databases">
        <title>Whole-genome sequencing of Allorhizobium vitis.</title>
        <authorList>
            <person name="Gan H.M."/>
            <person name="Szegedi E."/>
            <person name="Burr T."/>
            <person name="Savka M.A."/>
        </authorList>
    </citation>
    <scope>NUCLEOTIDE SEQUENCE [LARGE SCALE GENOMIC DNA]</scope>
    <source>
        <strain evidence="11 13">CG415</strain>
        <strain evidence="10 14">CG516</strain>
    </source>
</reference>
<dbReference type="PANTHER" id="PTHR24220">
    <property type="entry name" value="IMPORT ATP-BINDING PROTEIN"/>
    <property type="match status" value="1"/>
</dbReference>
<feature type="domain" description="ABC transporter" evidence="8">
    <location>
        <begin position="8"/>
        <end position="238"/>
    </location>
</feature>
<evidence type="ECO:0000256" key="1">
    <source>
        <dbReference type="ARBA" id="ARBA00022448"/>
    </source>
</evidence>
<evidence type="ECO:0000313" key="9">
    <source>
        <dbReference type="EMBL" id="KAA3529607.1"/>
    </source>
</evidence>
<sequence length="238" mass="25070">MRQTIIQLRKADLTLGNAAASVHVLKGMDLDISEGESIGIVGPSGSGKSTLLMVLAGLERLDSGEIHINGTALHGLSEDALADFRGRNIGIVFQSFHLIANMTALENVAVPLELANVKNPFDIAARELRAVGLGERLSHYPGQLSGGEQQRVAIARALAPSPAVVIADEPTGNLDGATGRQIADLLFAKQAERKTTLVLVTHDTALAGRCSRQVRVRSGQIEPDDEAGKTLADETVSA</sequence>
<dbReference type="InterPro" id="IPR027417">
    <property type="entry name" value="P-loop_NTPase"/>
</dbReference>
<dbReference type="Proteomes" id="UP000440716">
    <property type="component" value="Unassembled WGS sequence"/>
</dbReference>
<organism evidence="10 14">
    <name type="scientific">Agrobacterium vitis</name>
    <name type="common">Rhizobium vitis</name>
    <dbReference type="NCBI Taxonomy" id="373"/>
    <lineage>
        <taxon>Bacteria</taxon>
        <taxon>Pseudomonadati</taxon>
        <taxon>Pseudomonadota</taxon>
        <taxon>Alphaproteobacteria</taxon>
        <taxon>Hyphomicrobiales</taxon>
        <taxon>Rhizobiaceae</taxon>
        <taxon>Rhizobium/Agrobacterium group</taxon>
        <taxon>Agrobacterium</taxon>
    </lineage>
</organism>
<dbReference type="EMBL" id="WPHU01000007">
    <property type="protein sequence ID" value="MVA57966.1"/>
    <property type="molecule type" value="Genomic_DNA"/>
</dbReference>
<dbReference type="PROSITE" id="PS50893">
    <property type="entry name" value="ABC_TRANSPORTER_2"/>
    <property type="match status" value="1"/>
</dbReference>
<feature type="region of interest" description="Disordered" evidence="7">
    <location>
        <begin position="217"/>
        <end position="238"/>
    </location>
</feature>
<keyword evidence="2" id="KW-0472">Membrane</keyword>
<keyword evidence="3" id="KW-0547">Nucleotide-binding</keyword>
<dbReference type="Gene3D" id="3.40.50.300">
    <property type="entry name" value="P-loop containing nucleotide triphosphate hydrolases"/>
    <property type="match status" value="1"/>
</dbReference>
<dbReference type="GO" id="GO:0005524">
    <property type="term" value="F:ATP binding"/>
    <property type="evidence" value="ECO:0007669"/>
    <property type="project" value="UniProtKB-KW"/>
</dbReference>
<dbReference type="PROSITE" id="PS00211">
    <property type="entry name" value="ABC_TRANSPORTER_1"/>
    <property type="match status" value="1"/>
</dbReference>
<reference evidence="9 12" key="1">
    <citation type="submission" date="2018-08" db="EMBL/GenBank/DDBJ databases">
        <title>Genome sequencing of Agrobacterium vitis strain ICMP 10754.</title>
        <authorList>
            <person name="Visnovsky S.B."/>
            <person name="Pitman A.R."/>
        </authorList>
    </citation>
    <scope>NUCLEOTIDE SEQUENCE [LARGE SCALE GENOMIC DNA]</scope>
    <source>
        <strain evidence="9 12">ICMP 10754</strain>
    </source>
</reference>
<dbReference type="InterPro" id="IPR003593">
    <property type="entry name" value="AAA+_ATPase"/>
</dbReference>
<dbReference type="GO" id="GO:0022857">
    <property type="term" value="F:transmembrane transporter activity"/>
    <property type="evidence" value="ECO:0007669"/>
    <property type="project" value="UniProtKB-ARBA"/>
</dbReference>
<keyword evidence="1" id="KW-0813">Transport</keyword>
<dbReference type="SMART" id="SM00382">
    <property type="entry name" value="AAA"/>
    <property type="match status" value="1"/>
</dbReference>
<evidence type="ECO:0000313" key="14">
    <source>
        <dbReference type="Proteomes" id="UP000477951"/>
    </source>
</evidence>
<dbReference type="GeneID" id="60683693"/>
<evidence type="ECO:0000256" key="5">
    <source>
        <dbReference type="ARBA" id="ARBA00022967"/>
    </source>
</evidence>
<evidence type="ECO:0000313" key="11">
    <source>
        <dbReference type="EMBL" id="MVA57966.1"/>
    </source>
</evidence>
<accession>A0A120DAE2</accession>
<evidence type="ECO:0000256" key="7">
    <source>
        <dbReference type="SAM" id="MobiDB-lite"/>
    </source>
</evidence>
<evidence type="ECO:0000259" key="8">
    <source>
        <dbReference type="PROSITE" id="PS50893"/>
    </source>
</evidence>
<comment type="similarity">
    <text evidence="6">Belongs to the ABC transporter superfamily. Macrolide exporter (TC 3.A.1.122) family.</text>
</comment>
<dbReference type="EMBL" id="WPHR01000004">
    <property type="protein sequence ID" value="MUZ72538.1"/>
    <property type="molecule type" value="Genomic_DNA"/>
</dbReference>
<dbReference type="SUPFAM" id="SSF52540">
    <property type="entry name" value="P-loop containing nucleoside triphosphate hydrolases"/>
    <property type="match status" value="1"/>
</dbReference>
<evidence type="ECO:0000313" key="12">
    <source>
        <dbReference type="Proteomes" id="UP000436911"/>
    </source>
</evidence>
<dbReference type="RefSeq" id="WP_060718699.1">
    <property type="nucleotide sequence ID" value="NZ_AP023268.1"/>
</dbReference>
<dbReference type="Proteomes" id="UP000477951">
    <property type="component" value="Unassembled WGS sequence"/>
</dbReference>
<evidence type="ECO:0000313" key="13">
    <source>
        <dbReference type="Proteomes" id="UP000440716"/>
    </source>
</evidence>
<dbReference type="FunFam" id="3.40.50.300:FF:000032">
    <property type="entry name" value="Export ABC transporter ATP-binding protein"/>
    <property type="match status" value="1"/>
</dbReference>
<dbReference type="InterPro" id="IPR017871">
    <property type="entry name" value="ABC_transporter-like_CS"/>
</dbReference>
<dbReference type="GO" id="GO:0016887">
    <property type="term" value="F:ATP hydrolysis activity"/>
    <property type="evidence" value="ECO:0007669"/>
    <property type="project" value="InterPro"/>
</dbReference>
<evidence type="ECO:0000313" key="10">
    <source>
        <dbReference type="EMBL" id="MUZ72538.1"/>
    </source>
</evidence>
<dbReference type="OrthoDB" id="9786950at2"/>
<dbReference type="InterPro" id="IPR015854">
    <property type="entry name" value="ABC_transpr_LolD-like"/>
</dbReference>
<gene>
    <name evidence="9" type="ORF">DXT89_07725</name>
    <name evidence="11" type="ORF">GOZ88_17825</name>
    <name evidence="10" type="ORF">GOZ90_07575</name>
</gene>
<dbReference type="Proteomes" id="UP000436911">
    <property type="component" value="Unassembled WGS sequence"/>
</dbReference>
<dbReference type="Pfam" id="PF00005">
    <property type="entry name" value="ABC_tran"/>
    <property type="match status" value="1"/>
</dbReference>
<dbReference type="EMBL" id="QUSG01000003">
    <property type="protein sequence ID" value="KAA3529607.1"/>
    <property type="molecule type" value="Genomic_DNA"/>
</dbReference>
<proteinExistence type="inferred from homology"/>
<keyword evidence="5" id="KW-1278">Translocase</keyword>
<dbReference type="AlphaFoldDB" id="A0A120DAE2"/>
<evidence type="ECO:0000256" key="3">
    <source>
        <dbReference type="ARBA" id="ARBA00022741"/>
    </source>
</evidence>
<name>A0A120DAE2_AGRVI</name>
<evidence type="ECO:0000256" key="2">
    <source>
        <dbReference type="ARBA" id="ARBA00022519"/>
    </source>
</evidence>
<evidence type="ECO:0000256" key="4">
    <source>
        <dbReference type="ARBA" id="ARBA00022840"/>
    </source>
</evidence>